<proteinExistence type="predicted"/>
<keyword evidence="4" id="KW-0472">Membrane</keyword>
<evidence type="ECO:0000256" key="1">
    <source>
        <dbReference type="ARBA" id="ARBA00022679"/>
    </source>
</evidence>
<evidence type="ECO:0000256" key="3">
    <source>
        <dbReference type="ARBA" id="ARBA00023012"/>
    </source>
</evidence>
<comment type="caution">
    <text evidence="6">The sequence shown here is derived from an EMBL/GenBank/DDBJ whole genome shotgun (WGS) entry which is preliminary data.</text>
</comment>
<organism evidence="6 7">
    <name type="scientific">Bacillus solimangrovi</name>
    <dbReference type="NCBI Taxonomy" id="1305675"/>
    <lineage>
        <taxon>Bacteria</taxon>
        <taxon>Bacillati</taxon>
        <taxon>Bacillota</taxon>
        <taxon>Bacilli</taxon>
        <taxon>Bacillales</taxon>
        <taxon>Bacillaceae</taxon>
        <taxon>Bacillus</taxon>
    </lineage>
</organism>
<feature type="transmembrane region" description="Helical" evidence="4">
    <location>
        <begin position="205"/>
        <end position="225"/>
    </location>
</feature>
<feature type="transmembrane region" description="Helical" evidence="4">
    <location>
        <begin position="34"/>
        <end position="52"/>
    </location>
</feature>
<dbReference type="SUPFAM" id="SSF55874">
    <property type="entry name" value="ATPase domain of HSP90 chaperone/DNA topoisomerase II/histidine kinase"/>
    <property type="match status" value="1"/>
</dbReference>
<keyword evidence="7" id="KW-1185">Reference proteome</keyword>
<dbReference type="GO" id="GO:0000160">
    <property type="term" value="P:phosphorelay signal transduction system"/>
    <property type="evidence" value="ECO:0007669"/>
    <property type="project" value="UniProtKB-KW"/>
</dbReference>
<evidence type="ECO:0000256" key="4">
    <source>
        <dbReference type="SAM" id="Phobius"/>
    </source>
</evidence>
<dbReference type="STRING" id="1305675.BFG57_02020"/>
<dbReference type="CDD" id="cd16917">
    <property type="entry name" value="HATPase_UhpB-NarQ-NarX-like"/>
    <property type="match status" value="1"/>
</dbReference>
<dbReference type="InterPro" id="IPR050482">
    <property type="entry name" value="Sensor_HK_TwoCompSys"/>
</dbReference>
<dbReference type="InterPro" id="IPR036890">
    <property type="entry name" value="HATPase_C_sf"/>
</dbReference>
<dbReference type="EMBL" id="MJEH01000022">
    <property type="protein sequence ID" value="OEH92796.1"/>
    <property type="molecule type" value="Genomic_DNA"/>
</dbReference>
<dbReference type="InterPro" id="IPR003594">
    <property type="entry name" value="HATPase_dom"/>
</dbReference>
<evidence type="ECO:0000259" key="5">
    <source>
        <dbReference type="Pfam" id="PF02518"/>
    </source>
</evidence>
<dbReference type="AlphaFoldDB" id="A0A1E5LFG2"/>
<feature type="domain" description="Histidine kinase/HSP90-like ATPase" evidence="5">
    <location>
        <begin position="422"/>
        <end position="507"/>
    </location>
</feature>
<feature type="transmembrane region" description="Helical" evidence="4">
    <location>
        <begin position="180"/>
        <end position="199"/>
    </location>
</feature>
<keyword evidence="4" id="KW-1133">Transmembrane helix</keyword>
<dbReference type="OrthoDB" id="9768405at2"/>
<feature type="transmembrane region" description="Helical" evidence="4">
    <location>
        <begin position="123"/>
        <end position="140"/>
    </location>
</feature>
<keyword evidence="2" id="KW-0418">Kinase</keyword>
<keyword evidence="3" id="KW-0902">Two-component regulatory system</keyword>
<dbReference type="Pfam" id="PF02518">
    <property type="entry name" value="HATPase_c"/>
    <property type="match status" value="1"/>
</dbReference>
<name>A0A1E5LFG2_9BACI</name>
<dbReference type="Proteomes" id="UP000095209">
    <property type="component" value="Unassembled WGS sequence"/>
</dbReference>
<feature type="transmembrane region" description="Helical" evidence="4">
    <location>
        <begin position="12"/>
        <end position="28"/>
    </location>
</feature>
<feature type="transmembrane region" description="Helical" evidence="4">
    <location>
        <begin position="268"/>
        <end position="288"/>
    </location>
</feature>
<evidence type="ECO:0000313" key="6">
    <source>
        <dbReference type="EMBL" id="OEH92796.1"/>
    </source>
</evidence>
<feature type="transmembrane region" description="Helical" evidence="4">
    <location>
        <begin position="146"/>
        <end position="164"/>
    </location>
</feature>
<protein>
    <recommendedName>
        <fullName evidence="5">Histidine kinase/HSP90-like ATPase domain-containing protein</fullName>
    </recommendedName>
</protein>
<dbReference type="Gene3D" id="3.30.565.10">
    <property type="entry name" value="Histidine kinase-like ATPase, C-terminal domain"/>
    <property type="match status" value="1"/>
</dbReference>
<dbReference type="PANTHER" id="PTHR24421:SF60">
    <property type="entry name" value="SENSOR HISTIDINE KINASE COMP"/>
    <property type="match status" value="1"/>
</dbReference>
<evidence type="ECO:0000256" key="2">
    <source>
        <dbReference type="ARBA" id="ARBA00022777"/>
    </source>
</evidence>
<evidence type="ECO:0000313" key="7">
    <source>
        <dbReference type="Proteomes" id="UP000095209"/>
    </source>
</evidence>
<sequence>MDVRYKRNQIFLLLNQTLLLLYLCYEFVLDRDNISSNIMLLLISTITIYILSYIKVVNLNNNDILSQFSDLLLLFSWQILIINDDPIFYVFELIINVLVLYKLFQFLLIFIFQNSVYKNKREIEFLLKLFAIMTLISIINLDVYSYIYLLQWMINISLLTLAIVKNNKRVLFFLKNGYQNLVRSFLITIVPFMTYVIYVNKGNNIFTNLTFYFISIFPLYSIYLIVKQTKKEIKIEEQLNSKNKIILSFIIIIFLLIIGNLLNVNTVIYFIIAHSILWFNTLYFSLVYNQVKNSILNGTEKQQYSYINTINQIINEEQLRKDFSIYLHDEILQDILAVKNIVNKADKVEIREMIVDTLNELSKSIRRQTEEYHPTILRTLTLKENYSNLIENTKQNFGAKHICTSFICKKDIFLLEPYNLIVYRFIKELTTNSFKHSQGDHIRIYLYQEMEEVELIVEDNGEGEVDLINLKKGHKGLFSIIEQVNMLGGKIDIKSNKPTGLKVRIQLIMKGDYSYEHFINR</sequence>
<dbReference type="PANTHER" id="PTHR24421">
    <property type="entry name" value="NITRATE/NITRITE SENSOR PROTEIN NARX-RELATED"/>
    <property type="match status" value="1"/>
</dbReference>
<gene>
    <name evidence="6" type="ORF">BFG57_02020</name>
</gene>
<reference evidence="6 7" key="1">
    <citation type="submission" date="2016-08" db="EMBL/GenBank/DDBJ databases">
        <title>Genome of Bacillus solimangrovi GH2-4.</title>
        <authorList>
            <person name="Lim S."/>
            <person name="Kim B.-C."/>
        </authorList>
    </citation>
    <scope>NUCLEOTIDE SEQUENCE [LARGE SCALE GENOMIC DNA]</scope>
    <source>
        <strain evidence="6 7">GH2-4</strain>
    </source>
</reference>
<feature type="transmembrane region" description="Helical" evidence="4">
    <location>
        <begin position="87"/>
        <end position="111"/>
    </location>
</feature>
<keyword evidence="1" id="KW-0808">Transferase</keyword>
<dbReference type="GO" id="GO:0016301">
    <property type="term" value="F:kinase activity"/>
    <property type="evidence" value="ECO:0007669"/>
    <property type="project" value="UniProtKB-KW"/>
</dbReference>
<accession>A0A1E5LFG2</accession>
<keyword evidence="4" id="KW-0812">Transmembrane</keyword>
<feature type="transmembrane region" description="Helical" evidence="4">
    <location>
        <begin position="245"/>
        <end position="262"/>
    </location>
</feature>